<dbReference type="KEGG" id="dfs:HGD76_01250"/>
<dbReference type="InterPro" id="IPR029068">
    <property type="entry name" value="Glyas_Bleomycin-R_OHBP_Dase"/>
</dbReference>
<evidence type="ECO:0000256" key="3">
    <source>
        <dbReference type="ARBA" id="ARBA00022737"/>
    </source>
</evidence>
<evidence type="ECO:0000256" key="2">
    <source>
        <dbReference type="ARBA" id="ARBA00022723"/>
    </source>
</evidence>
<dbReference type="GO" id="GO:0006572">
    <property type="term" value="P:L-tyrosine catabolic process"/>
    <property type="evidence" value="ECO:0007669"/>
    <property type="project" value="TreeGrafter"/>
</dbReference>
<dbReference type="PANTHER" id="PTHR11959">
    <property type="entry name" value="4-HYDROXYPHENYLPYRUVATE DIOXYGENASE"/>
    <property type="match status" value="1"/>
</dbReference>
<comment type="similarity">
    <text evidence="1">Belongs to the 4HPPD family.</text>
</comment>
<evidence type="ECO:0000256" key="1">
    <source>
        <dbReference type="ARBA" id="ARBA00005877"/>
    </source>
</evidence>
<reference evidence="7 8" key="2">
    <citation type="submission" date="2020-04" db="EMBL/GenBank/DDBJ databases">
        <authorList>
            <person name="Fomenkov A."/>
            <person name="Anton B.P."/>
            <person name="Roberts R.J."/>
        </authorList>
    </citation>
    <scope>NUCLEOTIDE SEQUENCE [LARGE SCALE GENOMIC DNA]</scope>
    <source>
        <strain evidence="7 8">CCAP 1403/13f</strain>
    </source>
</reference>
<sequence length="363" mass="40824">MQIDHVHFYVEDAQRWRDWFVYCLGFQTVNDGFFPSLSHHQKSLHTRTEVVKSGSVYFLLSSAILPTSPVAEFLRQHPPGVADIAFVVDDVEALTARAISNGARILQPVEDAGFCQYAKIAAWGGLNHTLITKNTAKIADNKNILHDSITAIDHLVLNVGVGELETAVNWYQKIFDFQPQQTFNIKTDRSGLHSQVMISPHGNIQLPINEPASPSSQIQEFLDVNRGAGIQHIALLIPDLVNAISRFRAAGLSFLSVPQSYYSQLQQRYKFSLSTEELQAISHQEILVDWHENSHPGQLLLQIFSQPIFSKPTFFFEFIERRSFAQGFGEGNFLALFQAIEREQIKRGIDFPSSQGINSLSKS</sequence>
<organism evidence="7 8">
    <name type="scientific">Dolichospermum flos-aquae CCAP 1403/13F</name>
    <dbReference type="NCBI Taxonomy" id="315271"/>
    <lineage>
        <taxon>Bacteria</taxon>
        <taxon>Bacillati</taxon>
        <taxon>Cyanobacteriota</taxon>
        <taxon>Cyanophyceae</taxon>
        <taxon>Nostocales</taxon>
        <taxon>Aphanizomenonaceae</taxon>
        <taxon>Dolichospermum</taxon>
    </lineage>
</organism>
<dbReference type="InterPro" id="IPR041736">
    <property type="entry name" value="4OHPhenylPyrv_dOase_N"/>
</dbReference>
<dbReference type="InterPro" id="IPR005956">
    <property type="entry name" value="4OHPhenylPyrv_dOase"/>
</dbReference>
<dbReference type="CDD" id="cd08342">
    <property type="entry name" value="HPPD_N_like"/>
    <property type="match status" value="1"/>
</dbReference>
<feature type="domain" description="VOC" evidence="6">
    <location>
        <begin position="151"/>
        <end position="306"/>
    </location>
</feature>
<dbReference type="GO" id="GO:0003868">
    <property type="term" value="F:4-hydroxyphenylpyruvate dioxygenase activity"/>
    <property type="evidence" value="ECO:0007669"/>
    <property type="project" value="UniProtKB-EC"/>
</dbReference>
<accession>A0A6H2C615</accession>
<name>A0A6H2C615_DOLFA</name>
<dbReference type="PROSITE" id="PS51819">
    <property type="entry name" value="VOC"/>
    <property type="match status" value="2"/>
</dbReference>
<dbReference type="GO" id="GO:0046872">
    <property type="term" value="F:metal ion binding"/>
    <property type="evidence" value="ECO:0007669"/>
    <property type="project" value="UniProtKB-KW"/>
</dbReference>
<keyword evidence="7" id="KW-0670">Pyruvate</keyword>
<keyword evidence="7" id="KW-0223">Dioxygenase</keyword>
<protein>
    <submittedName>
        <fullName evidence="7">4-hydroxyphenylpyruvate dioxygenase</fullName>
        <ecNumber evidence="7">1.13.11.27</ecNumber>
    </submittedName>
</protein>
<evidence type="ECO:0000313" key="8">
    <source>
        <dbReference type="Proteomes" id="UP000502433"/>
    </source>
</evidence>
<dbReference type="EMBL" id="CP051206">
    <property type="protein sequence ID" value="QJB46883.1"/>
    <property type="molecule type" value="Genomic_DNA"/>
</dbReference>
<proteinExistence type="inferred from homology"/>
<gene>
    <name evidence="7" type="primary">hppD</name>
    <name evidence="7" type="ORF">HGD76_01250</name>
</gene>
<keyword evidence="7" id="KW-0560">Oxidoreductase</keyword>
<evidence type="ECO:0000256" key="5">
    <source>
        <dbReference type="PIRSR" id="PIRSR009283-1"/>
    </source>
</evidence>
<dbReference type="Proteomes" id="UP000502433">
    <property type="component" value="Chromosome"/>
</dbReference>
<dbReference type="PIRSF" id="PIRSF009283">
    <property type="entry name" value="HPP_dOase"/>
    <property type="match status" value="1"/>
</dbReference>
<dbReference type="SUPFAM" id="SSF54593">
    <property type="entry name" value="Glyoxalase/Bleomycin resistance protein/Dihydroxybiphenyl dioxygenase"/>
    <property type="match status" value="1"/>
</dbReference>
<feature type="binding site" evidence="5">
    <location>
        <position position="317"/>
    </location>
    <ligand>
        <name>Fe cation</name>
        <dbReference type="ChEBI" id="CHEBI:24875"/>
    </ligand>
</feature>
<keyword evidence="2 5" id="KW-0479">Metal-binding</keyword>
<reference evidence="7 8" key="1">
    <citation type="submission" date="2020-04" db="EMBL/GenBank/DDBJ databases">
        <title>Genome-Wide Identification of 5-Methylcytosine Sites in Bacterial Genomes By High-Throughput Sequencing of MspJI Restriction Fragments.</title>
        <authorList>
            <person name="Wu V."/>
        </authorList>
    </citation>
    <scope>NUCLEOTIDE SEQUENCE [LARGE SCALE GENOMIC DNA]</scope>
    <source>
        <strain evidence="7 8">CCAP 1403/13f</strain>
    </source>
</reference>
<dbReference type="PANTHER" id="PTHR11959:SF1">
    <property type="entry name" value="4-HYDROXYPHENYLPYRUVATE DIOXYGENASE"/>
    <property type="match status" value="1"/>
</dbReference>
<dbReference type="InterPro" id="IPR041735">
    <property type="entry name" value="4OHPhenylPyrv_dOase_C"/>
</dbReference>
<dbReference type="InterPro" id="IPR037523">
    <property type="entry name" value="VOC_core"/>
</dbReference>
<dbReference type="Pfam" id="PF00903">
    <property type="entry name" value="Glyoxalase"/>
    <property type="match status" value="2"/>
</dbReference>
<evidence type="ECO:0000313" key="7">
    <source>
        <dbReference type="EMBL" id="QJB46883.1"/>
    </source>
</evidence>
<dbReference type="EC" id="1.13.11.27" evidence="7"/>
<feature type="binding site" evidence="5">
    <location>
        <position position="232"/>
    </location>
    <ligand>
        <name>Fe cation</name>
        <dbReference type="ChEBI" id="CHEBI:24875"/>
    </ligand>
</feature>
<feature type="binding site" evidence="5">
    <location>
        <position position="154"/>
    </location>
    <ligand>
        <name>Fe cation</name>
        <dbReference type="ChEBI" id="CHEBI:24875"/>
    </ligand>
</feature>
<keyword evidence="3" id="KW-0677">Repeat</keyword>
<dbReference type="InterPro" id="IPR004360">
    <property type="entry name" value="Glyas_Fos-R_dOase_dom"/>
</dbReference>
<dbReference type="Gene3D" id="3.10.180.10">
    <property type="entry name" value="2,3-Dihydroxybiphenyl 1,2-Dioxygenase, domain 1"/>
    <property type="match status" value="2"/>
</dbReference>
<dbReference type="CDD" id="cd07250">
    <property type="entry name" value="HPPD_C_like"/>
    <property type="match status" value="1"/>
</dbReference>
<evidence type="ECO:0000259" key="6">
    <source>
        <dbReference type="PROSITE" id="PS51819"/>
    </source>
</evidence>
<feature type="domain" description="VOC" evidence="6">
    <location>
        <begin position="2"/>
        <end position="133"/>
    </location>
</feature>
<comment type="cofactor">
    <cofactor evidence="5">
        <name>Fe cation</name>
        <dbReference type="ChEBI" id="CHEBI:24875"/>
    </cofactor>
    <text evidence="5">Binds 1 Fe cation per subunit.</text>
</comment>
<keyword evidence="4 5" id="KW-0408">Iron</keyword>
<dbReference type="NCBIfam" id="TIGR01263">
    <property type="entry name" value="4HPPD"/>
    <property type="match status" value="1"/>
</dbReference>
<evidence type="ECO:0000256" key="4">
    <source>
        <dbReference type="ARBA" id="ARBA00023004"/>
    </source>
</evidence>
<dbReference type="AlphaFoldDB" id="A0A6H2C615"/>